<evidence type="ECO:0000313" key="2">
    <source>
        <dbReference type="EMBL" id="ARP85197.1"/>
    </source>
</evidence>
<evidence type="ECO:0000256" key="1">
    <source>
        <dbReference type="SAM" id="MobiDB-lite"/>
    </source>
</evidence>
<gene>
    <name evidence="2" type="ORF">CAL13_02410</name>
</gene>
<organism evidence="2 3">
    <name type="scientific">Bordetella genomosp. 9</name>
    <dbReference type="NCBI Taxonomy" id="1416803"/>
    <lineage>
        <taxon>Bacteria</taxon>
        <taxon>Pseudomonadati</taxon>
        <taxon>Pseudomonadota</taxon>
        <taxon>Betaproteobacteria</taxon>
        <taxon>Burkholderiales</taxon>
        <taxon>Alcaligenaceae</taxon>
        <taxon>Bordetella</taxon>
    </lineage>
</organism>
<dbReference type="RefSeq" id="WP_086071403.1">
    <property type="nucleotide sequence ID" value="NZ_CP021109.1"/>
</dbReference>
<dbReference type="Proteomes" id="UP000194139">
    <property type="component" value="Chromosome"/>
</dbReference>
<keyword evidence="3" id="KW-1185">Reference proteome</keyword>
<feature type="compositionally biased region" description="Low complexity" evidence="1">
    <location>
        <begin position="17"/>
        <end position="34"/>
    </location>
</feature>
<dbReference type="EMBL" id="CP021109">
    <property type="protein sequence ID" value="ARP85197.1"/>
    <property type="molecule type" value="Genomic_DNA"/>
</dbReference>
<sequence length="637" mass="69909">MNRLGLRQKGAGHSQDAAPAASGDLAEAAATTAAPKHKRAGDNALSREMDRQCAAAMRALLAEAAAFGDRSDAFTIRRDLNHPLAAAAAEVVNCWQLAAEARRDSDDAADRRLRAIVAAALGEMDVQTIARAQAGLNCAQDFMMSSSPAERALEAISDLWDPEAIRSIWAKHLKAGFETGSKLDVTAAARDLRQAGKGPFIDDSNSRQLAGHLPAVMLHRYGPAMLATLRVVSSDWLAVHAASINTLHEAFTGRQDPATAGALLAQALRTMLDEYPDARADANCDIRLTQALMELHDDALAHAAQLLLGSGPEYRRRMAELRSCIEEAETEEADRAVRSRQFDALRQNLQRVVEARGVQEAGLDQTEWRWMPPLSRHDAPPVRRSLISRIFRPVGRLLRRATAFTRSRYERTLLNDAREDCAAAAWKLVSAVCEPAGAQSARLEGRWSRFLAKAGKLYELETGTGTFQDAAFARTESGEQCKALFGAYIFQALARVPGAHIDAIGRRLDAHPWLSMRCDHAGKNLFKACLREALLNEPAVRAATEMLREVPPALDAARQQDRPAPAAAPEVLMTVLEQRFRPRDLTLEPFLLRGLRRLGQDEKARLYKAVRSRPDLPQGLLQETCEIVSSWAQSPDM</sequence>
<reference evidence="2 3" key="1">
    <citation type="submission" date="2017-05" db="EMBL/GenBank/DDBJ databases">
        <title>Complete and WGS of Bordetella genogroups.</title>
        <authorList>
            <person name="Spilker T."/>
            <person name="LiPuma J."/>
        </authorList>
    </citation>
    <scope>NUCLEOTIDE SEQUENCE [LARGE SCALE GENOMIC DNA]</scope>
    <source>
        <strain evidence="2 3">AU17164</strain>
    </source>
</reference>
<protein>
    <submittedName>
        <fullName evidence="2">Uncharacterized protein</fullName>
    </submittedName>
</protein>
<dbReference type="AlphaFoldDB" id="A0A1W6YVS3"/>
<feature type="region of interest" description="Disordered" evidence="1">
    <location>
        <begin position="1"/>
        <end position="43"/>
    </location>
</feature>
<evidence type="ECO:0000313" key="3">
    <source>
        <dbReference type="Proteomes" id="UP000194139"/>
    </source>
</evidence>
<name>A0A1W6YVS3_9BORD</name>
<proteinExistence type="predicted"/>
<accession>A0A1W6YVS3</accession>